<proteinExistence type="predicted"/>
<dbReference type="EMBL" id="CAJVPT010004388">
    <property type="protein sequence ID" value="CAG8507407.1"/>
    <property type="molecule type" value="Genomic_DNA"/>
</dbReference>
<accession>A0ACA9L5U9</accession>
<evidence type="ECO:0000313" key="1">
    <source>
        <dbReference type="EMBL" id="CAG8507407.1"/>
    </source>
</evidence>
<dbReference type="Proteomes" id="UP000789525">
    <property type="component" value="Unassembled WGS sequence"/>
</dbReference>
<evidence type="ECO:0000313" key="2">
    <source>
        <dbReference type="Proteomes" id="UP000789525"/>
    </source>
</evidence>
<protein>
    <submittedName>
        <fullName evidence="1">1795_t:CDS:1</fullName>
    </submittedName>
</protein>
<comment type="caution">
    <text evidence="1">The sequence shown here is derived from an EMBL/GenBank/DDBJ whole genome shotgun (WGS) entry which is preliminary data.</text>
</comment>
<sequence length="141" mass="15095">MASPSISSQIRNGESTASLSSTQVRVRSSFASLRQSLSSGISSFKTKETTSGYTGEDIPLSENVGRGYVNRSIDYEAEGEGGIGSSSNHDADASRLPPTGRQSSGYQRQIDDDPAQADGGSVDDEEGEEWVEIGIRRFRIL</sequence>
<organism evidence="1 2">
    <name type="scientific">Acaulospora colombiana</name>
    <dbReference type="NCBI Taxonomy" id="27376"/>
    <lineage>
        <taxon>Eukaryota</taxon>
        <taxon>Fungi</taxon>
        <taxon>Fungi incertae sedis</taxon>
        <taxon>Mucoromycota</taxon>
        <taxon>Glomeromycotina</taxon>
        <taxon>Glomeromycetes</taxon>
        <taxon>Diversisporales</taxon>
        <taxon>Acaulosporaceae</taxon>
        <taxon>Acaulospora</taxon>
    </lineage>
</organism>
<keyword evidence="2" id="KW-1185">Reference proteome</keyword>
<name>A0ACA9L5U9_9GLOM</name>
<reference evidence="1" key="1">
    <citation type="submission" date="2021-06" db="EMBL/GenBank/DDBJ databases">
        <authorList>
            <person name="Kallberg Y."/>
            <person name="Tangrot J."/>
            <person name="Rosling A."/>
        </authorList>
    </citation>
    <scope>NUCLEOTIDE SEQUENCE</scope>
    <source>
        <strain evidence="1">CL356</strain>
    </source>
</reference>
<gene>
    <name evidence="1" type="ORF">ACOLOM_LOCUS3066</name>
</gene>